<evidence type="ECO:0000313" key="1">
    <source>
        <dbReference type="EMBL" id="KHN76067.1"/>
    </source>
</evidence>
<name>A0A0B2V3P1_TOXCA</name>
<accession>A0A0B2V3P1</accession>
<dbReference type="AlphaFoldDB" id="A0A0B2V3P1"/>
<sequence>MEWWFPYLSVTHDDYFMDHHCTQPLLHCAKCEYKCAHMERLMEHALWHHFVPCREQQEDSSFTEMDNSIINHFIVEEPMLEYTVITSSHPQRSRRTVGRVCRQCFSLIENPDGMRIVQHYYNTHREQLFIVEEPMLEYTIITSSHPQRSRRTVGRVCRQCFSLIENPDGMRIVQHYYNTHREQLREIHALYCRSSMKTST</sequence>
<proteinExistence type="predicted"/>
<keyword evidence="2" id="KW-1185">Reference proteome</keyword>
<protein>
    <submittedName>
        <fullName evidence="1">Uncharacterized protein</fullName>
    </submittedName>
</protein>
<gene>
    <name evidence="1" type="ORF">Tcan_17978</name>
</gene>
<dbReference type="EMBL" id="JPKZ01002569">
    <property type="protein sequence ID" value="KHN76067.1"/>
    <property type="molecule type" value="Genomic_DNA"/>
</dbReference>
<reference evidence="1 2" key="1">
    <citation type="submission" date="2014-11" db="EMBL/GenBank/DDBJ databases">
        <title>Genetic blueprint of the zoonotic pathogen Toxocara canis.</title>
        <authorList>
            <person name="Zhu X.-Q."/>
            <person name="Korhonen P.K."/>
            <person name="Cai H."/>
            <person name="Young N.D."/>
            <person name="Nejsum P."/>
            <person name="von Samson-Himmelstjerna G."/>
            <person name="Boag P.R."/>
            <person name="Tan P."/>
            <person name="Li Q."/>
            <person name="Min J."/>
            <person name="Yang Y."/>
            <person name="Wang X."/>
            <person name="Fang X."/>
            <person name="Hall R.S."/>
            <person name="Hofmann A."/>
            <person name="Sternberg P.W."/>
            <person name="Jex A.R."/>
            <person name="Gasser R.B."/>
        </authorList>
    </citation>
    <scope>NUCLEOTIDE SEQUENCE [LARGE SCALE GENOMIC DNA]</scope>
    <source>
        <strain evidence="1">PN_DK_2014</strain>
    </source>
</reference>
<comment type="caution">
    <text evidence="1">The sequence shown here is derived from an EMBL/GenBank/DDBJ whole genome shotgun (WGS) entry which is preliminary data.</text>
</comment>
<dbReference type="Proteomes" id="UP000031036">
    <property type="component" value="Unassembled WGS sequence"/>
</dbReference>
<evidence type="ECO:0000313" key="2">
    <source>
        <dbReference type="Proteomes" id="UP000031036"/>
    </source>
</evidence>
<organism evidence="1 2">
    <name type="scientific">Toxocara canis</name>
    <name type="common">Canine roundworm</name>
    <dbReference type="NCBI Taxonomy" id="6265"/>
    <lineage>
        <taxon>Eukaryota</taxon>
        <taxon>Metazoa</taxon>
        <taxon>Ecdysozoa</taxon>
        <taxon>Nematoda</taxon>
        <taxon>Chromadorea</taxon>
        <taxon>Rhabditida</taxon>
        <taxon>Spirurina</taxon>
        <taxon>Ascaridomorpha</taxon>
        <taxon>Ascaridoidea</taxon>
        <taxon>Toxocaridae</taxon>
        <taxon>Toxocara</taxon>
    </lineage>
</organism>